<comment type="caution">
    <text evidence="3">The sequence shown here is derived from an EMBL/GenBank/DDBJ whole genome shotgun (WGS) entry which is preliminary data.</text>
</comment>
<evidence type="ECO:0000256" key="1">
    <source>
        <dbReference type="PROSITE-ProRule" id="PRU00042"/>
    </source>
</evidence>
<keyword evidence="1" id="KW-0863">Zinc-finger</keyword>
<evidence type="ECO:0000313" key="3">
    <source>
        <dbReference type="EMBL" id="KAG1889820.1"/>
    </source>
</evidence>
<dbReference type="Gene3D" id="3.30.160.60">
    <property type="entry name" value="Classic Zinc Finger"/>
    <property type="match status" value="1"/>
</dbReference>
<name>A0AAD4DQK8_9AGAM</name>
<keyword evidence="1" id="KW-0862">Zinc</keyword>
<dbReference type="Proteomes" id="UP001195769">
    <property type="component" value="Unassembled WGS sequence"/>
</dbReference>
<dbReference type="GeneID" id="64670430"/>
<dbReference type="InterPro" id="IPR041078">
    <property type="entry name" value="Plavaka"/>
</dbReference>
<protein>
    <recommendedName>
        <fullName evidence="2">C2H2-type domain-containing protein</fullName>
    </recommendedName>
</protein>
<dbReference type="PROSITE" id="PS50157">
    <property type="entry name" value="ZINC_FINGER_C2H2_2"/>
    <property type="match status" value="1"/>
</dbReference>
<dbReference type="AlphaFoldDB" id="A0AAD4DQK8"/>
<sequence length="959" mass="108538">MAPSCSRSQVSCSYKSVLLSCPFTGCSRMFKNKSGLTKHTRTQHTRASCNRQSFHQAAPQIRSPSPEARFDYDHMDFGGPNPDAGFEDQEGFVPEDGSWVELGPLFRVFHSSLTGLKCDAEGNIIDQNAHPSPRTDTSLDDWTPYESRIAFKTAEFLFSRNQTSAKQIDTLLDLWAASLIKHNDTPPFTGHRDLYDTIDATPLGDIPWETFSMSYNGAKPLHDIPPWMDATYDVWFQDPRLLLHDMLGNPDFDGEMEYVPYRDYTAEDKRCFKNFFSGDWAWGQADLIAQNEANHGSTFVPLIIGSDKTTVSVATGHTEYHPLYMSIGNIFNSTRRAHRNGVVLVGFLAIPKTTKEHASDTAYRNFRRQMFHSSLAKIFEAIKPYMNTPDVARFPDGHFRRVIYGLGPYIADYPEQVLLSGVVQGWCPKCLADRRDLDGDGPCLRRCEKHRELLVEELEYKKLWEEYGIVGDVVPFTNDYPRADIHELISPDILHQIIKGAFKDHLVDWVESYLKITHGASRAAQIMDDIDNRIAAVSSFAGLRRFPEGRGFKQWTGDDSKALMKVYLPAIRGHVPDEVVRTFSAFLDFCYIVRRNTLTEDDLIQLQDALDRFHRYQEIFKTTGITLSFSLPRQHSLNHYLLLIRQFGAPNGLCSSITESKHIKAVKEPWRRSSRYKALGQMLLTNQRLDKLAAARVDFQARGMLEGSCLSEALHKLRKHDDEFANNVAAPADQPGFLNVNEPKHRCDVRALGDELELPNFQQMVQEFLHDQAHAADPDPPVFDPASAPLFSGKVSIFNSAAAEFYAPSDLSGTGGMRREHIRAVSSWRGGAPRHDCVFVNMNTDTNIMNGLAVARVLCFFSFSNRTSFFQCAVVRWFSHVLDARDLDTGMYVVAPATLEDDTPDISIIHIDCIFRAAHLIPVYGSNMLPHAITSHNSYDVFHSYFVNKYADHHAFEIV</sequence>
<keyword evidence="4" id="KW-1185">Reference proteome</keyword>
<feature type="domain" description="C2H2-type" evidence="2">
    <location>
        <begin position="19"/>
        <end position="45"/>
    </location>
</feature>
<dbReference type="InterPro" id="IPR013087">
    <property type="entry name" value="Znf_C2H2_type"/>
</dbReference>
<dbReference type="Pfam" id="PF18759">
    <property type="entry name" value="Plavaka"/>
    <property type="match status" value="1"/>
</dbReference>
<dbReference type="EMBL" id="JABBWK010000146">
    <property type="protein sequence ID" value="KAG1889820.1"/>
    <property type="molecule type" value="Genomic_DNA"/>
</dbReference>
<reference evidence="3" key="1">
    <citation type="journal article" date="2020" name="New Phytol.">
        <title>Comparative genomics reveals dynamic genome evolution in host specialist ectomycorrhizal fungi.</title>
        <authorList>
            <person name="Lofgren L.A."/>
            <person name="Nguyen N.H."/>
            <person name="Vilgalys R."/>
            <person name="Ruytinx J."/>
            <person name="Liao H.L."/>
            <person name="Branco S."/>
            <person name="Kuo A."/>
            <person name="LaButti K."/>
            <person name="Lipzen A."/>
            <person name="Andreopoulos W."/>
            <person name="Pangilinan J."/>
            <person name="Riley R."/>
            <person name="Hundley H."/>
            <person name="Na H."/>
            <person name="Barry K."/>
            <person name="Grigoriev I.V."/>
            <person name="Stajich J.E."/>
            <person name="Kennedy P.G."/>
        </authorList>
    </citation>
    <scope>NUCLEOTIDE SEQUENCE</scope>
    <source>
        <strain evidence="3">FC203</strain>
    </source>
</reference>
<dbReference type="GO" id="GO:0008270">
    <property type="term" value="F:zinc ion binding"/>
    <property type="evidence" value="ECO:0007669"/>
    <property type="project" value="UniProtKB-KW"/>
</dbReference>
<gene>
    <name evidence="3" type="ORF">F5891DRAFT_965026</name>
</gene>
<dbReference type="PROSITE" id="PS00028">
    <property type="entry name" value="ZINC_FINGER_C2H2_1"/>
    <property type="match status" value="1"/>
</dbReference>
<dbReference type="SMART" id="SM00355">
    <property type="entry name" value="ZnF_C2H2"/>
    <property type="match status" value="1"/>
</dbReference>
<organism evidence="3 4">
    <name type="scientific">Suillus fuscotomentosus</name>
    <dbReference type="NCBI Taxonomy" id="1912939"/>
    <lineage>
        <taxon>Eukaryota</taxon>
        <taxon>Fungi</taxon>
        <taxon>Dikarya</taxon>
        <taxon>Basidiomycota</taxon>
        <taxon>Agaricomycotina</taxon>
        <taxon>Agaricomycetes</taxon>
        <taxon>Agaricomycetidae</taxon>
        <taxon>Boletales</taxon>
        <taxon>Suillineae</taxon>
        <taxon>Suillaceae</taxon>
        <taxon>Suillus</taxon>
    </lineage>
</organism>
<dbReference type="RefSeq" id="XP_041217681.1">
    <property type="nucleotide sequence ID" value="XM_041376132.1"/>
</dbReference>
<proteinExistence type="predicted"/>
<evidence type="ECO:0000313" key="4">
    <source>
        <dbReference type="Proteomes" id="UP001195769"/>
    </source>
</evidence>
<accession>A0AAD4DQK8</accession>
<evidence type="ECO:0000259" key="2">
    <source>
        <dbReference type="PROSITE" id="PS50157"/>
    </source>
</evidence>
<keyword evidence="1" id="KW-0479">Metal-binding</keyword>